<proteinExistence type="predicted"/>
<dbReference type="SUPFAM" id="SSF54427">
    <property type="entry name" value="NTF2-like"/>
    <property type="match status" value="1"/>
</dbReference>
<dbReference type="OrthoDB" id="129343at2"/>
<reference evidence="2" key="1">
    <citation type="submission" date="2011-01" db="EMBL/GenBank/DDBJ databases">
        <title>Complete sequence of chromosome of Acidobacterium sp. MP5ACTX9.</title>
        <authorList>
            <consortium name="US DOE Joint Genome Institute"/>
            <person name="Lucas S."/>
            <person name="Copeland A."/>
            <person name="Lapidus A."/>
            <person name="Cheng J.-F."/>
            <person name="Goodwin L."/>
            <person name="Pitluck S."/>
            <person name="Teshima H."/>
            <person name="Detter J.C."/>
            <person name="Han C."/>
            <person name="Tapia R."/>
            <person name="Land M."/>
            <person name="Hauser L."/>
            <person name="Kyrpides N."/>
            <person name="Ivanova N."/>
            <person name="Ovchinnikova G."/>
            <person name="Pagani I."/>
            <person name="Rawat S.R."/>
            <person name="Mannisto M."/>
            <person name="Haggblom M.M."/>
            <person name="Woyke T."/>
        </authorList>
    </citation>
    <scope>NUCLEOTIDE SEQUENCE [LARGE SCALE GENOMIC DNA]</scope>
    <source>
        <strain evidence="2">MP5ACTX9</strain>
    </source>
</reference>
<dbReference type="KEGG" id="acm:AciX9_2914"/>
<gene>
    <name evidence="1" type="ordered locus">AciX9_2914</name>
</gene>
<dbReference type="EMBL" id="CP002480">
    <property type="protein sequence ID" value="ADW69937.1"/>
    <property type="molecule type" value="Genomic_DNA"/>
</dbReference>
<organism evidence="2">
    <name type="scientific">Granulicella tundricola (strain ATCC BAA-1859 / DSM 23138 / MP5ACTX9)</name>
    <dbReference type="NCBI Taxonomy" id="1198114"/>
    <lineage>
        <taxon>Bacteria</taxon>
        <taxon>Pseudomonadati</taxon>
        <taxon>Acidobacteriota</taxon>
        <taxon>Terriglobia</taxon>
        <taxon>Terriglobales</taxon>
        <taxon>Acidobacteriaceae</taxon>
        <taxon>Granulicella</taxon>
    </lineage>
</organism>
<dbReference type="Pfam" id="PF07366">
    <property type="entry name" value="SnoaL"/>
    <property type="match status" value="1"/>
</dbReference>
<dbReference type="InterPro" id="IPR032710">
    <property type="entry name" value="NTF2-like_dom_sf"/>
</dbReference>
<accession>E8WZ22</accession>
<dbReference type="AlphaFoldDB" id="E8WZ22"/>
<dbReference type="PANTHER" id="PTHR38436">
    <property type="entry name" value="POLYKETIDE CYCLASE SNOAL-LIKE DOMAIN"/>
    <property type="match status" value="1"/>
</dbReference>
<dbReference type="Proteomes" id="UP000000343">
    <property type="component" value="Chromosome"/>
</dbReference>
<dbReference type="RefSeq" id="WP_013581252.1">
    <property type="nucleotide sequence ID" value="NC_015064.1"/>
</dbReference>
<evidence type="ECO:0000313" key="1">
    <source>
        <dbReference type="EMBL" id="ADW69937.1"/>
    </source>
</evidence>
<dbReference type="GO" id="GO:0030638">
    <property type="term" value="P:polyketide metabolic process"/>
    <property type="evidence" value="ECO:0007669"/>
    <property type="project" value="InterPro"/>
</dbReference>
<evidence type="ECO:0000313" key="2">
    <source>
        <dbReference type="Proteomes" id="UP000000343"/>
    </source>
</evidence>
<dbReference type="eggNOG" id="COG5485">
    <property type="taxonomic scope" value="Bacteria"/>
</dbReference>
<protein>
    <recommendedName>
        <fullName evidence="3">Ester cyclase</fullName>
    </recommendedName>
</protein>
<evidence type="ECO:0008006" key="3">
    <source>
        <dbReference type="Google" id="ProtNLM"/>
    </source>
</evidence>
<dbReference type="Gene3D" id="3.10.450.50">
    <property type="match status" value="1"/>
</dbReference>
<dbReference type="InterPro" id="IPR009959">
    <property type="entry name" value="Cyclase_SnoaL-like"/>
</dbReference>
<dbReference type="PANTHER" id="PTHR38436:SF1">
    <property type="entry name" value="ESTER CYCLASE"/>
    <property type="match status" value="1"/>
</dbReference>
<keyword evidence="2" id="KW-1185">Reference proteome</keyword>
<sequence length="150" mass="16993">MSVNQPAVTSGLTAVEMQAIEKLYRAFNDRNPDLLDEACWPDWQDIPLAPGQEPGPDGLKKLMPYFFAAFPDLRIEIDEIIGESGKAGVRARIVGTHQGEFFGVAASQQPIEVRLHEFHHVREGRITHTWHLEDWFGMFQRLGTWPPSRG</sequence>
<name>E8WZ22_GRATM</name>
<dbReference type="PaxDb" id="1198114-AciX9_2914"/>
<dbReference type="HOGENOM" id="CLU_100997_5_1_0"/>
<dbReference type="STRING" id="1198114.AciX9_2914"/>